<dbReference type="EMBL" id="FOHE01000001">
    <property type="protein sequence ID" value="SES67739.1"/>
    <property type="molecule type" value="Genomic_DNA"/>
</dbReference>
<dbReference type="InterPro" id="IPR036388">
    <property type="entry name" value="WH-like_DNA-bd_sf"/>
</dbReference>
<evidence type="ECO:0000256" key="7">
    <source>
        <dbReference type="RuleBase" id="RU000716"/>
    </source>
</evidence>
<dbReference type="SUPFAM" id="SSF88946">
    <property type="entry name" value="Sigma2 domain of RNA polymerase sigma factors"/>
    <property type="match status" value="1"/>
</dbReference>
<dbReference type="InterPro" id="IPR032710">
    <property type="entry name" value="NTF2-like_dom_sf"/>
</dbReference>
<gene>
    <name evidence="10" type="ORF">SAMN05216389_101372</name>
</gene>
<accession>A0A1H9YFE4</accession>
<dbReference type="Gene3D" id="3.10.450.50">
    <property type="match status" value="1"/>
</dbReference>
<dbReference type="InterPro" id="IPR013325">
    <property type="entry name" value="RNA_pol_sigma_r2"/>
</dbReference>
<dbReference type="InterPro" id="IPR000838">
    <property type="entry name" value="RNA_pol_sigma70_ECF_CS"/>
</dbReference>
<evidence type="ECO:0000259" key="9">
    <source>
        <dbReference type="Pfam" id="PF08281"/>
    </source>
</evidence>
<dbReference type="GO" id="GO:0016987">
    <property type="term" value="F:sigma factor activity"/>
    <property type="evidence" value="ECO:0007669"/>
    <property type="project" value="UniProtKB-KW"/>
</dbReference>
<dbReference type="Pfam" id="PF08281">
    <property type="entry name" value="Sigma70_r4_2"/>
    <property type="match status" value="1"/>
</dbReference>
<dbReference type="RefSeq" id="WP_090866223.1">
    <property type="nucleotide sequence ID" value="NZ_FOHE01000001.1"/>
</dbReference>
<keyword evidence="4 7" id="KW-0731">Sigma factor</keyword>
<keyword evidence="11" id="KW-1185">Reference proteome</keyword>
<dbReference type="InterPro" id="IPR014284">
    <property type="entry name" value="RNA_pol_sigma-70_dom"/>
</dbReference>
<dbReference type="Proteomes" id="UP000198618">
    <property type="component" value="Unassembled WGS sequence"/>
</dbReference>
<comment type="similarity">
    <text evidence="1 7">Belongs to the sigma-70 factor family. ECF subfamily.</text>
</comment>
<dbReference type="Gene3D" id="1.10.1740.10">
    <property type="match status" value="1"/>
</dbReference>
<proteinExistence type="inferred from homology"/>
<evidence type="ECO:0000313" key="11">
    <source>
        <dbReference type="Proteomes" id="UP000198618"/>
    </source>
</evidence>
<dbReference type="GO" id="GO:0003677">
    <property type="term" value="F:DNA binding"/>
    <property type="evidence" value="ECO:0007669"/>
    <property type="project" value="UniProtKB-KW"/>
</dbReference>
<evidence type="ECO:0000256" key="5">
    <source>
        <dbReference type="ARBA" id="ARBA00023125"/>
    </source>
</evidence>
<evidence type="ECO:0000256" key="2">
    <source>
        <dbReference type="ARBA" id="ARBA00011344"/>
    </source>
</evidence>
<dbReference type="SUPFAM" id="SSF88659">
    <property type="entry name" value="Sigma3 and sigma4 domains of RNA polymerase sigma factors"/>
    <property type="match status" value="1"/>
</dbReference>
<keyword evidence="6 7" id="KW-0804">Transcription</keyword>
<evidence type="ECO:0000259" key="8">
    <source>
        <dbReference type="Pfam" id="PF04542"/>
    </source>
</evidence>
<evidence type="ECO:0000256" key="3">
    <source>
        <dbReference type="ARBA" id="ARBA00023015"/>
    </source>
</evidence>
<evidence type="ECO:0000256" key="4">
    <source>
        <dbReference type="ARBA" id="ARBA00023082"/>
    </source>
</evidence>
<evidence type="ECO:0000256" key="1">
    <source>
        <dbReference type="ARBA" id="ARBA00010641"/>
    </source>
</evidence>
<dbReference type="Pfam" id="PF04542">
    <property type="entry name" value="Sigma70_r2"/>
    <property type="match status" value="1"/>
</dbReference>
<dbReference type="SUPFAM" id="SSF54427">
    <property type="entry name" value="NTF2-like"/>
    <property type="match status" value="1"/>
</dbReference>
<name>A0A1H9YFE4_9BACI</name>
<dbReference type="GO" id="GO:0006950">
    <property type="term" value="P:response to stress"/>
    <property type="evidence" value="ECO:0007669"/>
    <property type="project" value="UniProtKB-ARBA"/>
</dbReference>
<feature type="domain" description="RNA polymerase sigma factor 70 region 4 type 2" evidence="9">
    <location>
        <begin position="112"/>
        <end position="162"/>
    </location>
</feature>
<feature type="domain" description="RNA polymerase sigma-70 region 2" evidence="8">
    <location>
        <begin position="19"/>
        <end position="84"/>
    </location>
</feature>
<dbReference type="AlphaFoldDB" id="A0A1H9YFE4"/>
<dbReference type="InterPro" id="IPR007627">
    <property type="entry name" value="RNA_pol_sigma70_r2"/>
</dbReference>
<dbReference type="STRING" id="930131.SAMN05216389_101372"/>
<reference evidence="10 11" key="1">
    <citation type="submission" date="2016-10" db="EMBL/GenBank/DDBJ databases">
        <authorList>
            <person name="de Groot N.N."/>
        </authorList>
    </citation>
    <scope>NUCLEOTIDE SEQUENCE [LARGE SCALE GENOMIC DNA]</scope>
    <source>
        <strain evidence="10 11">IBRC-M 10780</strain>
    </source>
</reference>
<sequence>MQHLGEISRKARKEFETFIKDFRKDLWKYCLNLTGSPWEAEDLAQETILKAFAQLSFVYQSVNTKSYLFRVATNQWIDQCRKSKNIVEGDEEMFEQVLNDDEIDPIEIRASMEYLVQSLPPRQRVSVLLVDVFKFKLAETAEMLSLTEGAVKSLIHRARKNLKEKNIQDNVLDKYKLSDFNRNIVESYIKAFNERDADKIAGLLHEGAEMEIVGVTKEFGRETIRKYSLTDWERDPANLHASFEMLRGIPSILVYEKREGQQDGLSTIHQIRTSEEQILYIKDFYFCPELLDHFGNNLQVPSFSNGYFWNE</sequence>
<keyword evidence="3 7" id="KW-0805">Transcription regulation</keyword>
<dbReference type="InterPro" id="IPR013249">
    <property type="entry name" value="RNA_pol_sigma70_r4_t2"/>
</dbReference>
<evidence type="ECO:0000256" key="6">
    <source>
        <dbReference type="ARBA" id="ARBA00023163"/>
    </source>
</evidence>
<dbReference type="NCBIfam" id="TIGR02937">
    <property type="entry name" value="sigma70-ECF"/>
    <property type="match status" value="1"/>
</dbReference>
<dbReference type="PANTHER" id="PTHR43133:SF8">
    <property type="entry name" value="RNA POLYMERASE SIGMA FACTOR HI_1459-RELATED"/>
    <property type="match status" value="1"/>
</dbReference>
<dbReference type="PROSITE" id="PS01063">
    <property type="entry name" value="SIGMA70_ECF"/>
    <property type="match status" value="1"/>
</dbReference>
<dbReference type="OrthoDB" id="2381154at2"/>
<dbReference type="InterPro" id="IPR013324">
    <property type="entry name" value="RNA_pol_sigma_r3/r4-like"/>
</dbReference>
<evidence type="ECO:0000313" key="10">
    <source>
        <dbReference type="EMBL" id="SES67739.1"/>
    </source>
</evidence>
<dbReference type="PANTHER" id="PTHR43133">
    <property type="entry name" value="RNA POLYMERASE ECF-TYPE SIGMA FACTO"/>
    <property type="match status" value="1"/>
</dbReference>
<keyword evidence="5 7" id="KW-0238">DNA-binding</keyword>
<dbReference type="InterPro" id="IPR039425">
    <property type="entry name" value="RNA_pol_sigma-70-like"/>
</dbReference>
<dbReference type="Gene3D" id="1.10.10.10">
    <property type="entry name" value="Winged helix-like DNA-binding domain superfamily/Winged helix DNA-binding domain"/>
    <property type="match status" value="1"/>
</dbReference>
<protein>
    <recommendedName>
        <fullName evidence="7">RNA polymerase sigma factor</fullName>
    </recommendedName>
</protein>
<dbReference type="CDD" id="cd06171">
    <property type="entry name" value="Sigma70_r4"/>
    <property type="match status" value="1"/>
</dbReference>
<comment type="subunit">
    <text evidence="2">Interacts transiently with the RNA polymerase catalytic core formed by RpoA, RpoB, RpoC and RpoZ (2 alpha, 1 beta, 1 beta' and 1 omega subunit) to form the RNA polymerase holoenzyme that can initiate transcription.</text>
</comment>
<organism evidence="10 11">
    <name type="scientific">Oceanobacillus limi</name>
    <dbReference type="NCBI Taxonomy" id="930131"/>
    <lineage>
        <taxon>Bacteria</taxon>
        <taxon>Bacillati</taxon>
        <taxon>Bacillota</taxon>
        <taxon>Bacilli</taxon>
        <taxon>Bacillales</taxon>
        <taxon>Bacillaceae</taxon>
        <taxon>Oceanobacillus</taxon>
    </lineage>
</organism>
<dbReference type="GO" id="GO:0006352">
    <property type="term" value="P:DNA-templated transcription initiation"/>
    <property type="evidence" value="ECO:0007669"/>
    <property type="project" value="InterPro"/>
</dbReference>